<dbReference type="Pfam" id="PF00440">
    <property type="entry name" value="TetR_N"/>
    <property type="match status" value="1"/>
</dbReference>
<evidence type="ECO:0000259" key="4">
    <source>
        <dbReference type="PROSITE" id="PS50977"/>
    </source>
</evidence>
<dbReference type="AlphaFoldDB" id="C7R0N9"/>
<organism evidence="5 6">
    <name type="scientific">Jonesia denitrificans (strain ATCC 14870 / DSM 20603 / BCRC 15368 / CIP 55.134 / JCM 11481 / NBRC 15587 / NCTC 10816 / Prevot 55134)</name>
    <name type="common">Listeria denitrificans</name>
    <dbReference type="NCBI Taxonomy" id="471856"/>
    <lineage>
        <taxon>Bacteria</taxon>
        <taxon>Bacillati</taxon>
        <taxon>Actinomycetota</taxon>
        <taxon>Actinomycetes</taxon>
        <taxon>Micrococcales</taxon>
        <taxon>Jonesiaceae</taxon>
        <taxon>Jonesia</taxon>
    </lineage>
</organism>
<dbReference type="InterPro" id="IPR009057">
    <property type="entry name" value="Homeodomain-like_sf"/>
</dbReference>
<accession>C7R0N9</accession>
<dbReference type="PROSITE" id="PS50977">
    <property type="entry name" value="HTH_TETR_2"/>
    <property type="match status" value="1"/>
</dbReference>
<dbReference type="Pfam" id="PF17940">
    <property type="entry name" value="TetR_C_31"/>
    <property type="match status" value="1"/>
</dbReference>
<dbReference type="GO" id="GO:0003677">
    <property type="term" value="F:DNA binding"/>
    <property type="evidence" value="ECO:0007669"/>
    <property type="project" value="UniProtKB-UniRule"/>
</dbReference>
<evidence type="ECO:0000313" key="5">
    <source>
        <dbReference type="EMBL" id="ACV08196.1"/>
    </source>
</evidence>
<evidence type="ECO:0000256" key="2">
    <source>
        <dbReference type="PROSITE-ProRule" id="PRU00335"/>
    </source>
</evidence>
<dbReference type="KEGG" id="jde:Jden_0532"/>
<feature type="DNA-binding region" description="H-T-H motif" evidence="2">
    <location>
        <begin position="43"/>
        <end position="62"/>
    </location>
</feature>
<dbReference type="eggNOG" id="COG3226">
    <property type="taxonomic scope" value="Bacteria"/>
</dbReference>
<proteinExistence type="predicted"/>
<dbReference type="STRING" id="471856.Jden_0532"/>
<evidence type="ECO:0000256" key="1">
    <source>
        <dbReference type="ARBA" id="ARBA00023125"/>
    </source>
</evidence>
<dbReference type="InterPro" id="IPR001647">
    <property type="entry name" value="HTH_TetR"/>
</dbReference>
<dbReference type="SUPFAM" id="SSF46689">
    <property type="entry name" value="Homeodomain-like"/>
    <property type="match status" value="1"/>
</dbReference>
<evidence type="ECO:0000256" key="3">
    <source>
        <dbReference type="SAM" id="MobiDB-lite"/>
    </source>
</evidence>
<feature type="domain" description="HTH tetR-type" evidence="4">
    <location>
        <begin position="20"/>
        <end position="80"/>
    </location>
</feature>
<feature type="region of interest" description="Disordered" evidence="3">
    <location>
        <begin position="1"/>
        <end position="23"/>
    </location>
</feature>
<feature type="compositionally biased region" description="Polar residues" evidence="3">
    <location>
        <begin position="1"/>
        <end position="14"/>
    </location>
</feature>
<keyword evidence="6" id="KW-1185">Reference proteome</keyword>
<dbReference type="Proteomes" id="UP000000628">
    <property type="component" value="Chromosome"/>
</dbReference>
<dbReference type="HOGENOM" id="CLU_069356_21_3_11"/>
<protein>
    <submittedName>
        <fullName evidence="5">Transcriptional regulator, TetR family</fullName>
    </submittedName>
</protein>
<dbReference type="InterPro" id="IPR041583">
    <property type="entry name" value="TetR_C_31"/>
</dbReference>
<gene>
    <name evidence="5" type="ordered locus">Jden_0532</name>
</gene>
<keyword evidence="1 2" id="KW-0238">DNA-binding</keyword>
<dbReference type="Gene3D" id="1.10.357.10">
    <property type="entry name" value="Tetracycline Repressor, domain 2"/>
    <property type="match status" value="1"/>
</dbReference>
<sequence length="207" mass="22358">MSGTYSDDMTTQPRRQTRGTARRDTIIDAARSLITQHGPSYLTHRRVADTAGVPLAATTYYFTSLVDLLAAAGERMWSSWTTHTVTCVTQALMNPPHTPDEYSAVIVDAILPPGDDTALRGHYEHLISQGRNHASTPTLDAYRATHRQAVDTLITALGLPLTADTVIACVEGAALRSLGNHDTPRETARHQLTLLLDAATPAHAIPA</sequence>
<dbReference type="EMBL" id="CP001706">
    <property type="protein sequence ID" value="ACV08196.1"/>
    <property type="molecule type" value="Genomic_DNA"/>
</dbReference>
<dbReference type="OrthoDB" id="6929199at2"/>
<reference evidence="5 6" key="1">
    <citation type="journal article" date="2009" name="Stand. Genomic Sci.">
        <title>Complete genome sequence of Jonesia denitrificans type strain (Prevot 55134).</title>
        <authorList>
            <person name="Pukall R."/>
            <person name="Gehrich-Schroter G."/>
            <person name="Lapidus A."/>
            <person name="Nolan M."/>
            <person name="Glavina Del Rio T."/>
            <person name="Lucas S."/>
            <person name="Chen F."/>
            <person name="Tice H."/>
            <person name="Pitluck S."/>
            <person name="Cheng J.F."/>
            <person name="Copeland A."/>
            <person name="Saunders E."/>
            <person name="Brettin T."/>
            <person name="Detter J.C."/>
            <person name="Bruce D."/>
            <person name="Goodwin L."/>
            <person name="Pati A."/>
            <person name="Ivanova N."/>
            <person name="Mavromatis K."/>
            <person name="Ovchinnikova G."/>
            <person name="Chen A."/>
            <person name="Palaniappan K."/>
            <person name="Land M."/>
            <person name="Hauser L."/>
            <person name="Chang Y.J."/>
            <person name="Jeffries C.D."/>
            <person name="Chain P."/>
            <person name="Goker M."/>
            <person name="Bristow J."/>
            <person name="Eisen J.A."/>
            <person name="Markowitz V."/>
            <person name="Hugenholtz P."/>
            <person name="Kyrpides N.C."/>
            <person name="Klenk H.P."/>
            <person name="Han C."/>
        </authorList>
    </citation>
    <scope>NUCLEOTIDE SEQUENCE [LARGE SCALE GENOMIC DNA]</scope>
    <source>
        <strain evidence="6">ATCC 14870 / DSM 20603 / BCRC 15368 / CIP 55.134 / JCM 11481 / NBRC 15587 / NCTC 10816 / Prevot 55134</strain>
    </source>
</reference>
<name>C7R0N9_JONDD</name>
<evidence type="ECO:0000313" key="6">
    <source>
        <dbReference type="Proteomes" id="UP000000628"/>
    </source>
</evidence>